<evidence type="ECO:0000313" key="8">
    <source>
        <dbReference type="EMBL" id="KAJ9536948.1"/>
    </source>
</evidence>
<dbReference type="SUPFAM" id="SSF90229">
    <property type="entry name" value="CCCH zinc finger"/>
    <property type="match status" value="2"/>
</dbReference>
<accession>A0AA38SRH2</accession>
<feature type="region of interest" description="Disordered" evidence="6">
    <location>
        <begin position="196"/>
        <end position="219"/>
    </location>
</feature>
<dbReference type="Pfam" id="PF18044">
    <property type="entry name" value="zf-CCCH_4"/>
    <property type="match status" value="1"/>
</dbReference>
<dbReference type="Gene3D" id="4.10.1000.10">
    <property type="entry name" value="Zinc finger, CCCH-type"/>
    <property type="match status" value="2"/>
</dbReference>
<keyword evidence="2" id="KW-0677">Repeat</keyword>
<dbReference type="GO" id="GO:0003729">
    <property type="term" value="F:mRNA binding"/>
    <property type="evidence" value="ECO:0007669"/>
    <property type="project" value="InterPro"/>
</dbReference>
<feature type="domain" description="C3H1-type" evidence="7">
    <location>
        <begin position="57"/>
        <end position="85"/>
    </location>
</feature>
<feature type="zinc finger region" description="C3H1-type" evidence="5">
    <location>
        <begin position="57"/>
        <end position="85"/>
    </location>
</feature>
<evidence type="ECO:0000256" key="3">
    <source>
        <dbReference type="ARBA" id="ARBA00022771"/>
    </source>
</evidence>
<dbReference type="PANTHER" id="PTHR12547">
    <property type="entry name" value="CCCH ZINC FINGER/TIS11-RELATED"/>
    <property type="match status" value="1"/>
</dbReference>
<keyword evidence="3 5" id="KW-0863">Zinc-finger</keyword>
<name>A0AA38SRH2_9ASTR</name>
<dbReference type="AlphaFoldDB" id="A0AA38SRH2"/>
<keyword evidence="9" id="KW-1185">Reference proteome</keyword>
<evidence type="ECO:0000256" key="5">
    <source>
        <dbReference type="PROSITE-ProRule" id="PRU00723"/>
    </source>
</evidence>
<dbReference type="EMBL" id="JARYMX010000008">
    <property type="protein sequence ID" value="KAJ9536948.1"/>
    <property type="molecule type" value="Genomic_DNA"/>
</dbReference>
<feature type="domain" description="C3H1-type" evidence="7">
    <location>
        <begin position="137"/>
        <end position="165"/>
    </location>
</feature>
<feature type="zinc finger region" description="C3H1-type" evidence="5">
    <location>
        <begin position="137"/>
        <end position="165"/>
    </location>
</feature>
<dbReference type="GO" id="GO:0051252">
    <property type="term" value="P:regulation of RNA metabolic process"/>
    <property type="evidence" value="ECO:0007669"/>
    <property type="project" value="UniProtKB-ARBA"/>
</dbReference>
<feature type="compositionally biased region" description="Basic and acidic residues" evidence="6">
    <location>
        <begin position="18"/>
        <end position="37"/>
    </location>
</feature>
<dbReference type="PROSITE" id="PS50103">
    <property type="entry name" value="ZF_C3H1"/>
    <property type="match status" value="2"/>
</dbReference>
<keyword evidence="1 5" id="KW-0479">Metal-binding</keyword>
<evidence type="ECO:0000256" key="6">
    <source>
        <dbReference type="SAM" id="MobiDB-lite"/>
    </source>
</evidence>
<evidence type="ECO:0000313" key="9">
    <source>
        <dbReference type="Proteomes" id="UP001172457"/>
    </source>
</evidence>
<evidence type="ECO:0000256" key="1">
    <source>
        <dbReference type="ARBA" id="ARBA00022723"/>
    </source>
</evidence>
<evidence type="ECO:0000256" key="2">
    <source>
        <dbReference type="ARBA" id="ARBA00022737"/>
    </source>
</evidence>
<proteinExistence type="predicted"/>
<dbReference type="InterPro" id="IPR041367">
    <property type="entry name" value="Znf-CCCH_4"/>
</dbReference>
<dbReference type="GO" id="GO:0008270">
    <property type="term" value="F:zinc ion binding"/>
    <property type="evidence" value="ECO:0007669"/>
    <property type="project" value="UniProtKB-KW"/>
</dbReference>
<dbReference type="Pfam" id="PF00642">
    <property type="entry name" value="zf-CCCH"/>
    <property type="match status" value="1"/>
</dbReference>
<organism evidence="8 9">
    <name type="scientific">Centaurea solstitialis</name>
    <name type="common">yellow star-thistle</name>
    <dbReference type="NCBI Taxonomy" id="347529"/>
    <lineage>
        <taxon>Eukaryota</taxon>
        <taxon>Viridiplantae</taxon>
        <taxon>Streptophyta</taxon>
        <taxon>Embryophyta</taxon>
        <taxon>Tracheophyta</taxon>
        <taxon>Spermatophyta</taxon>
        <taxon>Magnoliopsida</taxon>
        <taxon>eudicotyledons</taxon>
        <taxon>Gunneridae</taxon>
        <taxon>Pentapetalae</taxon>
        <taxon>asterids</taxon>
        <taxon>campanulids</taxon>
        <taxon>Asterales</taxon>
        <taxon>Asteraceae</taxon>
        <taxon>Carduoideae</taxon>
        <taxon>Cardueae</taxon>
        <taxon>Centaureinae</taxon>
        <taxon>Centaurea</taxon>
    </lineage>
</organism>
<dbReference type="SMART" id="SM00356">
    <property type="entry name" value="ZnF_C3H1"/>
    <property type="match status" value="2"/>
</dbReference>
<reference evidence="8" key="1">
    <citation type="submission" date="2023-03" db="EMBL/GenBank/DDBJ databases">
        <title>Chromosome-scale reference genome and RAD-based genetic map of yellow starthistle (Centaurea solstitialis) reveal putative structural variation and QTLs associated with invader traits.</title>
        <authorList>
            <person name="Reatini B."/>
            <person name="Cang F.A."/>
            <person name="Jiang Q."/>
            <person name="Mckibben M.T.W."/>
            <person name="Barker M.S."/>
            <person name="Rieseberg L.H."/>
            <person name="Dlugosch K.M."/>
        </authorList>
    </citation>
    <scope>NUCLEOTIDE SEQUENCE</scope>
    <source>
        <strain evidence="8">CAN-66</strain>
        <tissue evidence="8">Leaf</tissue>
    </source>
</reference>
<dbReference type="FunFam" id="4.10.1000.10:FF:000003">
    <property type="entry name" value="Zinc finger CCCH domain-containing protein"/>
    <property type="match status" value="1"/>
</dbReference>
<feature type="compositionally biased region" description="Gly residues" evidence="6">
    <location>
        <begin position="198"/>
        <end position="207"/>
    </location>
</feature>
<evidence type="ECO:0000259" key="7">
    <source>
        <dbReference type="PROSITE" id="PS50103"/>
    </source>
</evidence>
<sequence length="238" mass="25538">MDGGRVGRNVIHIIGGDDGPRNGANDRDDRPLSERRENFQIPSLRYSSSSMVELQRLSKSRHCKKFSSQEGCPFGDECTFIHDDEIKSRERTAIILGPGATGSEIGITAPPPALPLAPPPALPLAPAASNSTVNPMSWKTKICNKWERTGYCPFGSKCVFAHGTEDLHRYGGGLLVGGEANLNGQLNDTVATHSSVYRGGGGGGGSGLPPAASERPVRKWKGPDKISRIYGDWIDDIE</sequence>
<dbReference type="InterPro" id="IPR045877">
    <property type="entry name" value="ZFP36-like"/>
</dbReference>
<keyword evidence="4 5" id="KW-0862">Zinc</keyword>
<dbReference type="InterPro" id="IPR036855">
    <property type="entry name" value="Znf_CCCH_sf"/>
</dbReference>
<evidence type="ECO:0000256" key="4">
    <source>
        <dbReference type="ARBA" id="ARBA00022833"/>
    </source>
</evidence>
<dbReference type="PANTHER" id="PTHR12547:SF18">
    <property type="entry name" value="PROTEIN TIS11"/>
    <property type="match status" value="1"/>
</dbReference>
<feature type="region of interest" description="Disordered" evidence="6">
    <location>
        <begin position="1"/>
        <end position="37"/>
    </location>
</feature>
<dbReference type="InterPro" id="IPR000571">
    <property type="entry name" value="Znf_CCCH"/>
</dbReference>
<comment type="caution">
    <text evidence="8">The sequence shown here is derived from an EMBL/GenBank/DDBJ whole genome shotgun (WGS) entry which is preliminary data.</text>
</comment>
<dbReference type="GO" id="GO:0010468">
    <property type="term" value="P:regulation of gene expression"/>
    <property type="evidence" value="ECO:0007669"/>
    <property type="project" value="UniProtKB-ARBA"/>
</dbReference>
<gene>
    <name evidence="8" type="ORF">OSB04_029681</name>
</gene>
<dbReference type="Proteomes" id="UP001172457">
    <property type="component" value="Chromosome 8"/>
</dbReference>
<protein>
    <recommendedName>
        <fullName evidence="7">C3H1-type domain-containing protein</fullName>
    </recommendedName>
</protein>